<dbReference type="PROSITE" id="PS51379">
    <property type="entry name" value="4FE4S_FER_2"/>
    <property type="match status" value="2"/>
</dbReference>
<evidence type="ECO:0000259" key="1">
    <source>
        <dbReference type="PROSITE" id="PS51379"/>
    </source>
</evidence>
<dbReference type="AlphaFoldDB" id="A0A645BLV5"/>
<dbReference type="EMBL" id="VSSQ01021005">
    <property type="protein sequence ID" value="MPM66316.1"/>
    <property type="molecule type" value="Genomic_DNA"/>
</dbReference>
<dbReference type="Gene3D" id="3.40.50.300">
    <property type="entry name" value="P-loop containing nucleotide triphosphate hydrolases"/>
    <property type="match status" value="1"/>
</dbReference>
<evidence type="ECO:0000313" key="2">
    <source>
        <dbReference type="EMBL" id="MPM66316.1"/>
    </source>
</evidence>
<dbReference type="SUPFAM" id="SSF52540">
    <property type="entry name" value="P-loop containing nucleoside triphosphate hydrolases"/>
    <property type="match status" value="1"/>
</dbReference>
<dbReference type="SUPFAM" id="SSF54862">
    <property type="entry name" value="4Fe-4S ferredoxins"/>
    <property type="match status" value="1"/>
</dbReference>
<dbReference type="Gene3D" id="3.30.70.20">
    <property type="match status" value="1"/>
</dbReference>
<accession>A0A645BLV5</accession>
<feature type="domain" description="4Fe-4S ferredoxin-type" evidence="1">
    <location>
        <begin position="37"/>
        <end position="66"/>
    </location>
</feature>
<feature type="domain" description="4Fe-4S ferredoxin-type" evidence="1">
    <location>
        <begin position="67"/>
        <end position="95"/>
    </location>
</feature>
<protein>
    <recommendedName>
        <fullName evidence="1">4Fe-4S ferredoxin-type domain-containing protein</fullName>
    </recommendedName>
</protein>
<dbReference type="PANTHER" id="PTHR43063:SF1">
    <property type="entry name" value="4FE-4S CLUSTER CONTAINING PARA FAMILY ATPASE PROTEIN"/>
    <property type="match status" value="1"/>
</dbReference>
<dbReference type="InterPro" id="IPR017896">
    <property type="entry name" value="4Fe4S_Fe-S-bd"/>
</dbReference>
<dbReference type="InterPro" id="IPR027417">
    <property type="entry name" value="P-loop_NTPase"/>
</dbReference>
<reference evidence="2" key="1">
    <citation type="submission" date="2019-08" db="EMBL/GenBank/DDBJ databases">
        <authorList>
            <person name="Kucharzyk K."/>
            <person name="Murdoch R.W."/>
            <person name="Higgins S."/>
            <person name="Loffler F."/>
        </authorList>
    </citation>
    <scope>NUCLEOTIDE SEQUENCE</scope>
</reference>
<dbReference type="PANTHER" id="PTHR43063">
    <property type="entry name" value="4FE-4S CLUSTER CONTAINING PARA FAMILY ATPASE PROTEIN"/>
    <property type="match status" value="1"/>
</dbReference>
<organism evidence="2">
    <name type="scientific">bioreactor metagenome</name>
    <dbReference type="NCBI Taxonomy" id="1076179"/>
    <lineage>
        <taxon>unclassified sequences</taxon>
        <taxon>metagenomes</taxon>
        <taxon>ecological metagenomes</taxon>
    </lineage>
</organism>
<name>A0A645BLV5_9ZZZZ</name>
<sequence>MAFAAQNATYIDCDVEEPNGRLFLKPEITAEEKVEVMIPKADFEKCNACRICVDFCQYNALALANNRLLVFKELCHDCGGCILLCPEKALTEQGRVIGKVEYGISGRIKTKTGILNTGEAVGIPIIKKLSENIQEDNTYIIDSPPGSSCAVMESIKNCGCCILVTEPTLFGIHNLAMVHELVKLFDKPHGVIINKYIEGETVADDYCSQNRIPVLARIPYDDNIGSMNSQGRIAAAEDDKYLAVFKEILQRVQEEVQHEAVAHIER</sequence>
<gene>
    <name evidence="2" type="ORF">SDC9_113223</name>
</gene>
<proteinExistence type="predicted"/>
<dbReference type="Pfam" id="PF13237">
    <property type="entry name" value="Fer4_10"/>
    <property type="match status" value="1"/>
</dbReference>
<comment type="caution">
    <text evidence="2">The sequence shown here is derived from an EMBL/GenBank/DDBJ whole genome shotgun (WGS) entry which is preliminary data.</text>
</comment>
<dbReference type="PROSITE" id="PS00198">
    <property type="entry name" value="4FE4S_FER_1"/>
    <property type="match status" value="1"/>
</dbReference>
<dbReference type="InterPro" id="IPR017900">
    <property type="entry name" value="4Fe4S_Fe_S_CS"/>
</dbReference>